<protein>
    <submittedName>
        <fullName evidence="2">Uncharacterized protein</fullName>
    </submittedName>
</protein>
<feature type="region of interest" description="Disordered" evidence="1">
    <location>
        <begin position="67"/>
        <end position="86"/>
    </location>
</feature>
<evidence type="ECO:0000256" key="1">
    <source>
        <dbReference type="SAM" id="MobiDB-lite"/>
    </source>
</evidence>
<keyword evidence="3" id="KW-1185">Reference proteome</keyword>
<dbReference type="RefSeq" id="XP_060295467.1">
    <property type="nucleotide sequence ID" value="XM_060434735.1"/>
</dbReference>
<gene>
    <name evidence="2" type="ORF">B0T26DRAFT_385845</name>
</gene>
<feature type="region of interest" description="Disordered" evidence="1">
    <location>
        <begin position="1"/>
        <end position="31"/>
    </location>
</feature>
<name>A0AA40AE52_9PEZI</name>
<dbReference type="GeneID" id="85318005"/>
<evidence type="ECO:0000313" key="2">
    <source>
        <dbReference type="EMBL" id="KAK0714145.1"/>
    </source>
</evidence>
<reference evidence="2" key="1">
    <citation type="submission" date="2023-06" db="EMBL/GenBank/DDBJ databases">
        <title>Genome-scale phylogeny and comparative genomics of the fungal order Sordariales.</title>
        <authorList>
            <consortium name="Lawrence Berkeley National Laboratory"/>
            <person name="Hensen N."/>
            <person name="Bonometti L."/>
            <person name="Westerberg I."/>
            <person name="Brannstrom I.O."/>
            <person name="Guillou S."/>
            <person name="Cros-Aarteil S."/>
            <person name="Calhoun S."/>
            <person name="Haridas S."/>
            <person name="Kuo A."/>
            <person name="Mondo S."/>
            <person name="Pangilinan J."/>
            <person name="Riley R."/>
            <person name="LaButti K."/>
            <person name="Andreopoulos B."/>
            <person name="Lipzen A."/>
            <person name="Chen C."/>
            <person name="Yanf M."/>
            <person name="Daum C."/>
            <person name="Ng V."/>
            <person name="Clum A."/>
            <person name="Steindorff A."/>
            <person name="Ohm R."/>
            <person name="Martin F."/>
            <person name="Silar P."/>
            <person name="Natvig D."/>
            <person name="Lalanne C."/>
            <person name="Gautier V."/>
            <person name="Ament-velasquez S.L."/>
            <person name="Kruys A."/>
            <person name="Hutchinson M.I."/>
            <person name="Powell A.J."/>
            <person name="Barry K."/>
            <person name="Miller A.N."/>
            <person name="Grigoriev I.V."/>
            <person name="Debuchy R."/>
            <person name="Gladieux P."/>
            <person name="Thoren M.H."/>
            <person name="Johannesson H."/>
        </authorList>
    </citation>
    <scope>NUCLEOTIDE SEQUENCE</scope>
    <source>
        <strain evidence="2">SMH2392-1A</strain>
    </source>
</reference>
<dbReference type="Proteomes" id="UP001172101">
    <property type="component" value="Unassembled WGS sequence"/>
</dbReference>
<proteinExistence type="predicted"/>
<accession>A0AA40AE52</accession>
<dbReference type="EMBL" id="JAUIRO010000005">
    <property type="protein sequence ID" value="KAK0714145.1"/>
    <property type="molecule type" value="Genomic_DNA"/>
</dbReference>
<organism evidence="2 3">
    <name type="scientific">Lasiosphaeria miniovina</name>
    <dbReference type="NCBI Taxonomy" id="1954250"/>
    <lineage>
        <taxon>Eukaryota</taxon>
        <taxon>Fungi</taxon>
        <taxon>Dikarya</taxon>
        <taxon>Ascomycota</taxon>
        <taxon>Pezizomycotina</taxon>
        <taxon>Sordariomycetes</taxon>
        <taxon>Sordariomycetidae</taxon>
        <taxon>Sordariales</taxon>
        <taxon>Lasiosphaeriaceae</taxon>
        <taxon>Lasiosphaeria</taxon>
    </lineage>
</organism>
<evidence type="ECO:0000313" key="3">
    <source>
        <dbReference type="Proteomes" id="UP001172101"/>
    </source>
</evidence>
<sequence>MHTPFTATKRYPDRATALEDPASRGPSGQPSGLFAQLRAWVENGTAPESTPVNVTKLDGAVEGRVPSPYLQKAKPNGGADLSRNTTAAGSKGRWICVEIWHL</sequence>
<comment type="caution">
    <text evidence="2">The sequence shown here is derived from an EMBL/GenBank/DDBJ whole genome shotgun (WGS) entry which is preliminary data.</text>
</comment>
<dbReference type="AlphaFoldDB" id="A0AA40AE52"/>